<reference evidence="2 3" key="1">
    <citation type="submission" date="2020-08" db="EMBL/GenBank/DDBJ databases">
        <title>Genomic Encyclopedia of Type Strains, Phase IV (KMG-IV): sequencing the most valuable type-strain genomes for metagenomic binning, comparative biology and taxonomic classification.</title>
        <authorList>
            <person name="Goeker M."/>
        </authorList>
    </citation>
    <scope>NUCLEOTIDE SEQUENCE [LARGE SCALE GENOMIC DNA]</scope>
    <source>
        <strain evidence="2 3">DSM 101806</strain>
    </source>
</reference>
<dbReference type="PROSITE" id="PS51257">
    <property type="entry name" value="PROKAR_LIPOPROTEIN"/>
    <property type="match status" value="1"/>
</dbReference>
<organism evidence="2 3">
    <name type="scientific">Sphingomonas kyeonggiensis</name>
    <dbReference type="NCBI Taxonomy" id="1268553"/>
    <lineage>
        <taxon>Bacteria</taxon>
        <taxon>Pseudomonadati</taxon>
        <taxon>Pseudomonadota</taxon>
        <taxon>Alphaproteobacteria</taxon>
        <taxon>Sphingomonadales</taxon>
        <taxon>Sphingomonadaceae</taxon>
        <taxon>Sphingomonas</taxon>
    </lineage>
</organism>
<evidence type="ECO:0000313" key="2">
    <source>
        <dbReference type="EMBL" id="MBB4097099.1"/>
    </source>
</evidence>
<comment type="caution">
    <text evidence="2">The sequence shown here is derived from an EMBL/GenBank/DDBJ whole genome shotgun (WGS) entry which is preliminary data.</text>
</comment>
<keyword evidence="3" id="KW-1185">Reference proteome</keyword>
<evidence type="ECO:0008006" key="4">
    <source>
        <dbReference type="Google" id="ProtNLM"/>
    </source>
</evidence>
<evidence type="ECO:0000313" key="3">
    <source>
        <dbReference type="Proteomes" id="UP000557392"/>
    </source>
</evidence>
<protein>
    <recommendedName>
        <fullName evidence="4">Lipoprotein</fullName>
    </recommendedName>
</protein>
<accession>A0A7W6NUI9</accession>
<sequence length="132" mass="13814">MAIPIKFPVSATALLLATGCTSAPAEGLNPKNDVHCAVALGVAGQDAERTNAPAEQRRTLFVGNSWYSQLVPQGALATPEAREAVALARQDLPALEPILAACIKRASGKAGFSGFRRRIGAAYDEADAARRQ</sequence>
<feature type="signal peptide" evidence="1">
    <location>
        <begin position="1"/>
        <end position="25"/>
    </location>
</feature>
<proteinExistence type="predicted"/>
<evidence type="ECO:0000256" key="1">
    <source>
        <dbReference type="SAM" id="SignalP"/>
    </source>
</evidence>
<dbReference type="EMBL" id="JACIEH010000001">
    <property type="protein sequence ID" value="MBB4097099.1"/>
    <property type="molecule type" value="Genomic_DNA"/>
</dbReference>
<dbReference type="RefSeq" id="WP_183994492.1">
    <property type="nucleotide sequence ID" value="NZ_JACIEH010000001.1"/>
</dbReference>
<dbReference type="AlphaFoldDB" id="A0A7W6NUI9"/>
<gene>
    <name evidence="2" type="ORF">GGR46_000632</name>
</gene>
<name>A0A7W6NUI9_9SPHN</name>
<feature type="chain" id="PRO_5030769367" description="Lipoprotein" evidence="1">
    <location>
        <begin position="26"/>
        <end position="132"/>
    </location>
</feature>
<keyword evidence="1" id="KW-0732">Signal</keyword>
<dbReference type="Proteomes" id="UP000557392">
    <property type="component" value="Unassembled WGS sequence"/>
</dbReference>